<dbReference type="EC" id="2.3.1.225" evidence="11"/>
<evidence type="ECO:0000256" key="11">
    <source>
        <dbReference type="HAMAP-Rule" id="MF_03199"/>
    </source>
</evidence>
<sequence>MAFLVGASAPLAIQRLAIPAVSILIAFLGYGSQYLFAVSPDLLPGPLSQGQQWLFNALLLCLWWTYFQACTVDPGRYTFPPEKSAGKKNQPRGRDNGGGNDSSSDDEDDEDHNNDKSNTTTTKNNSSSSKKDGRGYRKQKWCKKCRRPKPPRAHHCKTCARCIPRMDHHCPWTSNCVSLQTFPHFLRFLAYANLALWYLLRLLGQRFLALWSSRLLPAYLGPSPAQLVALTVFAFAAGVTSLALGILLATTLKGWLFNTTMIEGWEIERHEAVLERRAGNGGGDGDSFWPDSRRRGRGRGGEDDDSHDDMPVDAVEFPYDIGFWDNLCAGMGTRNFLLWFFPLAGHPSVAENKDGKMRGAGWEYEENGMNDAEGMWPPPDPAKTRHTKVWRQRRREMEEERERFEDEGRWARPEDRREAFRQRQQQDLRRWEGRILGELEETDDDGYQVVDDAYATGGIVVDEGKSGWVNAEGEHLGDFGVDSDAEYDDLEDGHMVLDKDDEEDDVPLGELIRRRKILTNDREDA</sequence>
<feature type="compositionally biased region" description="Low complexity" evidence="13">
    <location>
        <begin position="116"/>
        <end position="128"/>
    </location>
</feature>
<comment type="function">
    <text evidence="11">Mediates the reversible addition of palmitate to target proteins, thereby regulating their membrane association and biological function.</text>
</comment>
<dbReference type="InterPro" id="IPR033682">
    <property type="entry name" value="PFA4"/>
</dbReference>
<keyword evidence="8 11" id="KW-0449">Lipoprotein</keyword>
<feature type="region of interest" description="Disordered" evidence="13">
    <location>
        <begin position="78"/>
        <end position="135"/>
    </location>
</feature>
<keyword evidence="9 11" id="KW-0012">Acyltransferase</keyword>
<evidence type="ECO:0000256" key="12">
    <source>
        <dbReference type="RuleBase" id="RU079119"/>
    </source>
</evidence>
<accession>A0A9P8USL0</accession>
<dbReference type="InterPro" id="IPR039859">
    <property type="entry name" value="PFA4/ZDH16/20/ERF2-like"/>
</dbReference>
<organism evidence="15 16">
    <name type="scientific">Truncatella angustata</name>
    <dbReference type="NCBI Taxonomy" id="152316"/>
    <lineage>
        <taxon>Eukaryota</taxon>
        <taxon>Fungi</taxon>
        <taxon>Dikarya</taxon>
        <taxon>Ascomycota</taxon>
        <taxon>Pezizomycotina</taxon>
        <taxon>Sordariomycetes</taxon>
        <taxon>Xylariomycetidae</taxon>
        <taxon>Amphisphaeriales</taxon>
        <taxon>Sporocadaceae</taxon>
        <taxon>Truncatella</taxon>
    </lineage>
</organism>
<feature type="transmembrane region" description="Helical" evidence="11 12">
    <location>
        <begin position="228"/>
        <end position="252"/>
    </location>
</feature>
<dbReference type="EMBL" id="JAGPXC010000002">
    <property type="protein sequence ID" value="KAH6657270.1"/>
    <property type="molecule type" value="Genomic_DNA"/>
</dbReference>
<dbReference type="InterPro" id="IPR001594">
    <property type="entry name" value="Palmitoyltrfase_DHHC"/>
</dbReference>
<evidence type="ECO:0000256" key="2">
    <source>
        <dbReference type="ARBA" id="ARBA00022679"/>
    </source>
</evidence>
<keyword evidence="2 11" id="KW-0808">Transferase</keyword>
<comment type="caution">
    <text evidence="15">The sequence shown here is derived from an EMBL/GenBank/DDBJ whole genome shotgun (WGS) entry which is preliminary data.</text>
</comment>
<comment type="subcellular location">
    <subcellularLocation>
        <location evidence="11">Endoplasmic reticulum membrane</location>
        <topology evidence="11">Multi-pass membrane protein</topology>
    </subcellularLocation>
    <subcellularLocation>
        <location evidence="1">Membrane</location>
        <topology evidence="1">Multi-pass membrane protein</topology>
    </subcellularLocation>
</comment>
<evidence type="ECO:0000256" key="3">
    <source>
        <dbReference type="ARBA" id="ARBA00022692"/>
    </source>
</evidence>
<feature type="compositionally biased region" description="Acidic residues" evidence="13">
    <location>
        <begin position="103"/>
        <end position="112"/>
    </location>
</feature>
<evidence type="ECO:0000256" key="1">
    <source>
        <dbReference type="ARBA" id="ARBA00004141"/>
    </source>
</evidence>
<protein>
    <recommendedName>
        <fullName evidence="11">Palmitoyltransferase PFA4</fullName>
        <ecNumber evidence="11">2.3.1.225</ecNumber>
    </recommendedName>
    <alternativeName>
        <fullName evidence="11">Protein S-acyltransferase</fullName>
        <shortName evidence="11">PAT</shortName>
    </alternativeName>
    <alternativeName>
        <fullName evidence="11">Protein fatty acyltransferase 4</fullName>
    </alternativeName>
</protein>
<evidence type="ECO:0000256" key="6">
    <source>
        <dbReference type="ARBA" id="ARBA00023136"/>
    </source>
</evidence>
<proteinExistence type="inferred from homology"/>
<comment type="domain">
    <text evidence="11 12">The DHHC domain is required for palmitoyltransferase activity.</text>
</comment>
<keyword evidence="16" id="KW-1185">Reference proteome</keyword>
<evidence type="ECO:0000259" key="14">
    <source>
        <dbReference type="Pfam" id="PF01529"/>
    </source>
</evidence>
<dbReference type="Proteomes" id="UP000758603">
    <property type="component" value="Unassembled WGS sequence"/>
</dbReference>
<evidence type="ECO:0000313" key="16">
    <source>
        <dbReference type="Proteomes" id="UP000758603"/>
    </source>
</evidence>
<feature type="transmembrane region" description="Helical" evidence="11 12">
    <location>
        <begin position="50"/>
        <end position="67"/>
    </location>
</feature>
<evidence type="ECO:0000256" key="9">
    <source>
        <dbReference type="ARBA" id="ARBA00023315"/>
    </source>
</evidence>
<feature type="active site" description="S-palmitoyl cysteine intermediate" evidence="11">
    <location>
        <position position="170"/>
    </location>
</feature>
<dbReference type="PROSITE" id="PS50216">
    <property type="entry name" value="DHHC"/>
    <property type="match status" value="1"/>
</dbReference>
<name>A0A9P8USL0_9PEZI</name>
<dbReference type="HAMAP" id="MF_03199">
    <property type="entry name" value="DHHC_PAT_PFA4"/>
    <property type="match status" value="1"/>
</dbReference>
<dbReference type="GO" id="GO:0005789">
    <property type="term" value="C:endoplasmic reticulum membrane"/>
    <property type="evidence" value="ECO:0007669"/>
    <property type="project" value="UniProtKB-SubCell"/>
</dbReference>
<gene>
    <name evidence="11" type="primary">PFA4</name>
    <name evidence="15" type="ORF">BKA67DRAFT_532485</name>
</gene>
<reference evidence="15" key="1">
    <citation type="journal article" date="2021" name="Nat. Commun.">
        <title>Genetic determinants of endophytism in the Arabidopsis root mycobiome.</title>
        <authorList>
            <person name="Mesny F."/>
            <person name="Miyauchi S."/>
            <person name="Thiergart T."/>
            <person name="Pickel B."/>
            <person name="Atanasova L."/>
            <person name="Karlsson M."/>
            <person name="Huettel B."/>
            <person name="Barry K.W."/>
            <person name="Haridas S."/>
            <person name="Chen C."/>
            <person name="Bauer D."/>
            <person name="Andreopoulos W."/>
            <person name="Pangilinan J."/>
            <person name="LaButti K."/>
            <person name="Riley R."/>
            <person name="Lipzen A."/>
            <person name="Clum A."/>
            <person name="Drula E."/>
            <person name="Henrissat B."/>
            <person name="Kohler A."/>
            <person name="Grigoriev I.V."/>
            <person name="Martin F.M."/>
            <person name="Hacquard S."/>
        </authorList>
    </citation>
    <scope>NUCLEOTIDE SEQUENCE</scope>
    <source>
        <strain evidence="15">MPI-SDFR-AT-0073</strain>
    </source>
</reference>
<feature type="transmembrane region" description="Helical" evidence="11 12">
    <location>
        <begin position="12"/>
        <end position="30"/>
    </location>
</feature>
<evidence type="ECO:0000256" key="13">
    <source>
        <dbReference type="SAM" id="MobiDB-lite"/>
    </source>
</evidence>
<comment type="catalytic activity">
    <reaction evidence="10 11 12">
        <text>L-cysteinyl-[protein] + hexadecanoyl-CoA = S-hexadecanoyl-L-cysteinyl-[protein] + CoA</text>
        <dbReference type="Rhea" id="RHEA:36683"/>
        <dbReference type="Rhea" id="RHEA-COMP:10131"/>
        <dbReference type="Rhea" id="RHEA-COMP:11032"/>
        <dbReference type="ChEBI" id="CHEBI:29950"/>
        <dbReference type="ChEBI" id="CHEBI:57287"/>
        <dbReference type="ChEBI" id="CHEBI:57379"/>
        <dbReference type="ChEBI" id="CHEBI:74151"/>
        <dbReference type="EC" id="2.3.1.225"/>
    </reaction>
</comment>
<keyword evidence="7 11" id="KW-0564">Palmitate</keyword>
<keyword evidence="6 11" id="KW-0472">Membrane</keyword>
<feature type="domain" description="Palmitoyltransferase DHHC" evidence="14">
    <location>
        <begin position="138"/>
        <end position="266"/>
    </location>
</feature>
<dbReference type="AlphaFoldDB" id="A0A9P8USL0"/>
<evidence type="ECO:0000256" key="10">
    <source>
        <dbReference type="ARBA" id="ARBA00048048"/>
    </source>
</evidence>
<feature type="transmembrane region" description="Helical" evidence="11 12">
    <location>
        <begin position="188"/>
        <end position="208"/>
    </location>
</feature>
<dbReference type="PANTHER" id="PTHR12246">
    <property type="entry name" value="PALMITOYLTRANSFERASE ZDHHC16"/>
    <property type="match status" value="1"/>
</dbReference>
<evidence type="ECO:0000313" key="15">
    <source>
        <dbReference type="EMBL" id="KAH6657270.1"/>
    </source>
</evidence>
<feature type="region of interest" description="Disordered" evidence="13">
    <location>
        <begin position="276"/>
        <end position="311"/>
    </location>
</feature>
<dbReference type="OrthoDB" id="331948at2759"/>
<evidence type="ECO:0000256" key="8">
    <source>
        <dbReference type="ARBA" id="ARBA00023288"/>
    </source>
</evidence>
<keyword evidence="5 11" id="KW-1133">Transmembrane helix</keyword>
<evidence type="ECO:0000256" key="4">
    <source>
        <dbReference type="ARBA" id="ARBA00022824"/>
    </source>
</evidence>
<evidence type="ECO:0000256" key="5">
    <source>
        <dbReference type="ARBA" id="ARBA00022989"/>
    </source>
</evidence>
<dbReference type="Pfam" id="PF01529">
    <property type="entry name" value="DHHC"/>
    <property type="match status" value="1"/>
</dbReference>
<comment type="similarity">
    <text evidence="11">Belongs to the DHHC palmitoyltransferase family. PFA4 subfamily.</text>
</comment>
<dbReference type="GO" id="GO:0019706">
    <property type="term" value="F:protein-cysteine S-palmitoyltransferase activity"/>
    <property type="evidence" value="ECO:0007669"/>
    <property type="project" value="UniProtKB-UniRule"/>
</dbReference>
<keyword evidence="3 11" id="KW-0812">Transmembrane</keyword>
<keyword evidence="4 11" id="KW-0256">Endoplasmic reticulum</keyword>
<evidence type="ECO:0000256" key="7">
    <source>
        <dbReference type="ARBA" id="ARBA00023139"/>
    </source>
</evidence>